<keyword evidence="2" id="KW-1185">Reference proteome</keyword>
<accession>A0A8J8NNQ5</accession>
<organism evidence="1 2">
    <name type="scientific">Halteria grandinella</name>
    <dbReference type="NCBI Taxonomy" id="5974"/>
    <lineage>
        <taxon>Eukaryota</taxon>
        <taxon>Sar</taxon>
        <taxon>Alveolata</taxon>
        <taxon>Ciliophora</taxon>
        <taxon>Intramacronucleata</taxon>
        <taxon>Spirotrichea</taxon>
        <taxon>Stichotrichia</taxon>
        <taxon>Sporadotrichida</taxon>
        <taxon>Halteriidae</taxon>
        <taxon>Halteria</taxon>
    </lineage>
</organism>
<evidence type="ECO:0000313" key="1">
    <source>
        <dbReference type="EMBL" id="TNV78668.1"/>
    </source>
</evidence>
<dbReference type="EMBL" id="RRYP01010022">
    <property type="protein sequence ID" value="TNV78668.1"/>
    <property type="molecule type" value="Genomic_DNA"/>
</dbReference>
<reference evidence="1" key="1">
    <citation type="submission" date="2019-06" db="EMBL/GenBank/DDBJ databases">
        <authorList>
            <person name="Zheng W."/>
        </authorList>
    </citation>
    <scope>NUCLEOTIDE SEQUENCE</scope>
    <source>
        <strain evidence="1">QDHG01</strain>
    </source>
</reference>
<dbReference type="AlphaFoldDB" id="A0A8J8NNQ5"/>
<proteinExistence type="predicted"/>
<dbReference type="Proteomes" id="UP000785679">
    <property type="component" value="Unassembled WGS sequence"/>
</dbReference>
<gene>
    <name evidence="1" type="ORF">FGO68_gene604</name>
</gene>
<name>A0A8J8NNQ5_HALGN</name>
<comment type="caution">
    <text evidence="1">The sequence shown here is derived from an EMBL/GenBank/DDBJ whole genome shotgun (WGS) entry which is preliminary data.</text>
</comment>
<evidence type="ECO:0000313" key="2">
    <source>
        <dbReference type="Proteomes" id="UP000785679"/>
    </source>
</evidence>
<protein>
    <submittedName>
        <fullName evidence="1">Uncharacterized protein</fullName>
    </submittedName>
</protein>
<sequence length="400" mass="46825">MNGISKYQQQTIFYNQLIPIMQQDQPLSYECDLTEPLNHILCSSTIAFDQYENQFPNSVFPGFSEAAYRYNFFSLNTYYPPFEYEPVELAEEYYGLTNQQMSKNFQAEANALGQEGQEVPSPQLYTPQEIENPEDVEKIEEIQVFFGRENQILINSGSNKIIEIQMASNNNTETTQTRQRTNQPDQYSINSTCNGLHIAQVTLIPRDFPLESQISSPFAHQNLPQIENRQREQANEQENEIARRPISFTQNNLFLIGLIDKALQSLASSYIRSLNHIVFKKFKQYSTIEIFDFHYPGGTKALQPFDLVFINKVNQIFRDATNSNVQALMNNFTRNQLEELMHNKQNRRILSKFSRFLLKMPYNLTYKRGVRKYSEEQYYQHIRGLMRLANLYKHLEIIGK</sequence>